<protein>
    <recommendedName>
        <fullName evidence="8">Vacuolar protein-sorting-associated protein 36</fullName>
    </recommendedName>
    <alternativeName>
        <fullName evidence="8">ESCRT-II complex subunit VPS36</fullName>
    </alternativeName>
</protein>
<dbReference type="InterPro" id="IPR001876">
    <property type="entry name" value="Znf_RanBP2"/>
</dbReference>
<comment type="subunit">
    <text evidence="8">Component of the endosomal sorting complex required for transport II (ESCRT-II).</text>
</comment>
<evidence type="ECO:0000256" key="7">
    <source>
        <dbReference type="PROSITE-ProRule" id="PRU00322"/>
    </source>
</evidence>
<evidence type="ECO:0000256" key="10">
    <source>
        <dbReference type="SAM" id="MobiDB-lite"/>
    </source>
</evidence>
<evidence type="ECO:0000256" key="4">
    <source>
        <dbReference type="ARBA" id="ARBA00022771"/>
    </source>
</evidence>
<dbReference type="PROSITE" id="PS50199">
    <property type="entry name" value="ZF_RANBP2_2"/>
    <property type="match status" value="1"/>
</dbReference>
<dbReference type="InterPro" id="IPR011993">
    <property type="entry name" value="PH-like_dom_sf"/>
</dbReference>
<dbReference type="Proteomes" id="UP000019462">
    <property type="component" value="Unassembled WGS sequence"/>
</dbReference>
<feature type="region of interest" description="Disordered" evidence="10">
    <location>
        <begin position="287"/>
        <end position="338"/>
    </location>
</feature>
<dbReference type="GO" id="GO:0043328">
    <property type="term" value="P:protein transport to vacuole involved in ubiquitin-dependent protein catabolic process via the multivesicular body sorting pathway"/>
    <property type="evidence" value="ECO:0007669"/>
    <property type="project" value="UniProtKB-UniRule"/>
</dbReference>
<evidence type="ECO:0000256" key="8">
    <source>
        <dbReference type="RuleBase" id="RU367095"/>
    </source>
</evidence>
<reference evidence="13 14" key="1">
    <citation type="journal article" date="2014" name="Genome Announc.">
        <title>Genome sequence of the basidiomycetous fungus Pseudozyma aphidis DSM70725, an efficient producer of biosurfactant mannosylerythritol lipids.</title>
        <authorList>
            <person name="Lorenz S."/>
            <person name="Guenther M."/>
            <person name="Grumaz C."/>
            <person name="Rupp S."/>
            <person name="Zibek S."/>
            <person name="Sohn K."/>
        </authorList>
    </citation>
    <scope>NUCLEOTIDE SEQUENCE [LARGE SCALE GENOMIC DNA]</scope>
    <source>
        <strain evidence="14">ATCC 32657 / CBS 517.83 / DSM 70725 / JCM 10318 / NBRC 10182 / NRRL Y-7954 / St-0401</strain>
    </source>
</reference>
<accession>W3VK67</accession>
<feature type="region of interest" description="Disordered" evidence="10">
    <location>
        <begin position="34"/>
        <end position="53"/>
    </location>
</feature>
<dbReference type="SUPFAM" id="SSF46785">
    <property type="entry name" value="Winged helix' DNA-binding domain"/>
    <property type="match status" value="1"/>
</dbReference>
<dbReference type="InterPro" id="IPR036390">
    <property type="entry name" value="WH_DNA-bd_sf"/>
</dbReference>
<dbReference type="Gene3D" id="2.30.29.30">
    <property type="entry name" value="Pleckstrin-homology domain (PH domain)/Phosphotyrosine-binding domain (PTB)"/>
    <property type="match status" value="2"/>
</dbReference>
<feature type="compositionally biased region" description="Low complexity" evidence="10">
    <location>
        <begin position="373"/>
        <end position="405"/>
    </location>
</feature>
<keyword evidence="9" id="KW-0175">Coiled coil</keyword>
<evidence type="ECO:0000259" key="11">
    <source>
        <dbReference type="PROSITE" id="PS50199"/>
    </source>
</evidence>
<feature type="region of interest" description="Disordered" evidence="10">
    <location>
        <begin position="368"/>
        <end position="414"/>
    </location>
</feature>
<proteinExistence type="inferred from homology"/>
<organism evidence="13 14">
    <name type="scientific">Moesziomyces aphidis</name>
    <name type="common">Pseudozyma aphidis</name>
    <dbReference type="NCBI Taxonomy" id="84754"/>
    <lineage>
        <taxon>Eukaryota</taxon>
        <taxon>Fungi</taxon>
        <taxon>Dikarya</taxon>
        <taxon>Basidiomycota</taxon>
        <taxon>Ustilaginomycotina</taxon>
        <taxon>Ustilaginomycetes</taxon>
        <taxon>Ustilaginales</taxon>
        <taxon>Ustilaginaceae</taxon>
        <taxon>Moesziomyces</taxon>
    </lineage>
</organism>
<dbReference type="SUPFAM" id="SSF50729">
    <property type="entry name" value="PH domain-like"/>
    <property type="match status" value="2"/>
</dbReference>
<dbReference type="GO" id="GO:0008270">
    <property type="term" value="F:zinc ion binding"/>
    <property type="evidence" value="ECO:0007669"/>
    <property type="project" value="UniProtKB-KW"/>
</dbReference>
<keyword evidence="2 8" id="KW-0813">Transport</keyword>
<evidence type="ECO:0000256" key="1">
    <source>
        <dbReference type="ARBA" id="ARBA00009697"/>
    </source>
</evidence>
<dbReference type="Pfam" id="PF11605">
    <property type="entry name" value="Vps36_ESCRT-II"/>
    <property type="match status" value="1"/>
</dbReference>
<keyword evidence="8" id="KW-0967">Endosome</keyword>
<keyword evidence="6 8" id="KW-0653">Protein transport</keyword>
<dbReference type="Gene3D" id="6.10.140.260">
    <property type="match status" value="1"/>
</dbReference>
<feature type="region of interest" description="Disordered" evidence="10">
    <location>
        <begin position="721"/>
        <end position="750"/>
    </location>
</feature>
<dbReference type="Pfam" id="PF04157">
    <property type="entry name" value="EAP30"/>
    <property type="match status" value="1"/>
</dbReference>
<evidence type="ECO:0000313" key="14">
    <source>
        <dbReference type="Proteomes" id="UP000019462"/>
    </source>
</evidence>
<dbReference type="Gene3D" id="4.10.1060.10">
    <property type="entry name" value="Zinc finger, RanBP2-type"/>
    <property type="match status" value="1"/>
</dbReference>
<dbReference type="InterPro" id="IPR037855">
    <property type="entry name" value="Vps36"/>
</dbReference>
<name>W3VK67_MOEAP</name>
<dbReference type="AlphaFoldDB" id="W3VK67"/>
<dbReference type="PANTHER" id="PTHR13128:SF12">
    <property type="entry name" value="VACUOLAR PROTEIN-SORTING-ASSOCIATED PROTEIN 36"/>
    <property type="match status" value="1"/>
</dbReference>
<evidence type="ECO:0000256" key="3">
    <source>
        <dbReference type="ARBA" id="ARBA00022723"/>
    </source>
</evidence>
<dbReference type="GO" id="GO:0043130">
    <property type="term" value="F:ubiquitin binding"/>
    <property type="evidence" value="ECO:0007669"/>
    <property type="project" value="UniProtKB-UniRule"/>
</dbReference>
<comment type="caution">
    <text evidence="13">The sequence shown here is derived from an EMBL/GenBank/DDBJ whole genome shotgun (WGS) entry which is preliminary data.</text>
</comment>
<evidence type="ECO:0000256" key="6">
    <source>
        <dbReference type="ARBA" id="ARBA00022927"/>
    </source>
</evidence>
<dbReference type="PROSITE" id="PS01358">
    <property type="entry name" value="ZF_RANBP2_1"/>
    <property type="match status" value="1"/>
</dbReference>
<dbReference type="EMBL" id="AWNI01000012">
    <property type="protein sequence ID" value="ETS62058.1"/>
    <property type="molecule type" value="Genomic_DNA"/>
</dbReference>
<feature type="domain" description="GLUE N-terminal" evidence="12">
    <location>
        <begin position="109"/>
        <end position="447"/>
    </location>
</feature>
<feature type="region of interest" description="Disordered" evidence="10">
    <location>
        <begin position="220"/>
        <end position="243"/>
    </location>
</feature>
<dbReference type="SMART" id="SM00547">
    <property type="entry name" value="ZnF_RBZ"/>
    <property type="match status" value="2"/>
</dbReference>
<dbReference type="PANTHER" id="PTHR13128">
    <property type="entry name" value="VACUOLAR PROTEIN-SORTING-ASSOCIATED PROTEIN 36"/>
    <property type="match status" value="1"/>
</dbReference>
<comment type="similarity">
    <text evidence="1 8">Belongs to the VPS36 family.</text>
</comment>
<dbReference type="GO" id="GO:0000814">
    <property type="term" value="C:ESCRT II complex"/>
    <property type="evidence" value="ECO:0007669"/>
    <property type="project" value="UniProtKB-UniRule"/>
</dbReference>
<feature type="coiled-coil region" evidence="9">
    <location>
        <begin position="493"/>
        <end position="537"/>
    </location>
</feature>
<dbReference type="InterPro" id="IPR040608">
    <property type="entry name" value="Snf8/Vps36"/>
</dbReference>
<dbReference type="PROSITE" id="PS51495">
    <property type="entry name" value="GLUE"/>
    <property type="match status" value="1"/>
</dbReference>
<evidence type="ECO:0000256" key="5">
    <source>
        <dbReference type="ARBA" id="ARBA00022833"/>
    </source>
</evidence>
<gene>
    <name evidence="13" type="ORF">PaG_03615</name>
</gene>
<dbReference type="InterPro" id="IPR021648">
    <property type="entry name" value="GLUE_dom"/>
</dbReference>
<dbReference type="OrthoDB" id="271448at2759"/>
<dbReference type="HOGENOM" id="CLU_015433_3_0_1"/>
<feature type="compositionally biased region" description="Low complexity" evidence="10">
    <location>
        <begin position="727"/>
        <end position="741"/>
    </location>
</feature>
<feature type="domain" description="RanBP2-type" evidence="11">
    <location>
        <begin position="261"/>
        <end position="291"/>
    </location>
</feature>
<keyword evidence="14" id="KW-1185">Reference proteome</keyword>
<keyword evidence="5" id="KW-0862">Zinc</keyword>
<keyword evidence="8" id="KW-0963">Cytoplasm</keyword>
<keyword evidence="3" id="KW-0479">Metal-binding</keyword>
<feature type="compositionally biased region" description="Polar residues" evidence="10">
    <location>
        <begin position="323"/>
        <end position="335"/>
    </location>
</feature>
<dbReference type="Gene3D" id="1.10.10.10">
    <property type="entry name" value="Winged helix-like DNA-binding domain superfamily/Winged helix DNA-binding domain"/>
    <property type="match status" value="2"/>
</dbReference>
<dbReference type="GO" id="GO:0032266">
    <property type="term" value="F:phosphatidylinositol-3-phosphate binding"/>
    <property type="evidence" value="ECO:0007669"/>
    <property type="project" value="UniProtKB-UniRule"/>
</dbReference>
<evidence type="ECO:0000313" key="13">
    <source>
        <dbReference type="EMBL" id="ETS62058.1"/>
    </source>
</evidence>
<dbReference type="GO" id="GO:0031902">
    <property type="term" value="C:late endosome membrane"/>
    <property type="evidence" value="ECO:0007669"/>
    <property type="project" value="UniProtKB-UniRule"/>
</dbReference>
<sequence length="810" mass="86678">MRVEWGSASQPRSILSKARAENLEIEWGLGAPSRAIDGVTDASRPSKRLPPNKAEWRRRLHGPLRRGTTITASPSQHLKRSARAQHCSACHATCSSEARPRIMDRFKQIDASNSSIGALLFHDEEVVSLQDGIGLYDGKEKALHQSNGTVYLTSHRLLYVDDLEPHRHSCSLDLSYVKQSEYYAGFLKSSPKITLTLAKVESTDDGSSTDLILDANNAHRTSAPRRPSPLSSQADLQPANATAGRDWRVGATAADSSVAAVTGPNWVCAICGFSNAAERSSCELCGVTKEPARPTPTRTPVPEHARPSERLTPSSEGRDSPAHNVSNSPSASGATGKQDGLACSVCTFLNHPSMDKCEMCGSSLGNSWPERPSTSSLSTSRKSTDADASSLRASSAPSRASTPASISLSPPTDSVKLSFRKGGDKAFYSLLKSTLKGKAWAASSSTATSSASDARAVRVSAGMVDLDGRSAALKRVGIDGILSSVDSTSRAQNDDMHGALKDLEALMRKAKQMVEFAEALNAKLTKQEQAAAAAQAAGRPEGAAKPDQEAATLIRSSLVQLGLPTPAVTPDMARDQEEYHRELARELAGLLLGNPSGGQRQGLMGAGRIAAKGKGKESLPRVSEDELKGRGLLGLDEVWCVWNRARGVALIPPQALRSAAAFLPDITSPSVRIKTFKSGLSVLHTPRYSDDAFASRILHLLDALEWEHRMKRIEQAQALTISDRRSAAAPTTDAPDGTRPAQPQQEVSYGDNLSPWGAGASILEIAEKEDVPILLINEMMEMIEAQTGMVVRDDGGPNGTRWFVNHFARL</sequence>
<evidence type="ECO:0000259" key="12">
    <source>
        <dbReference type="PROSITE" id="PS51495"/>
    </source>
</evidence>
<dbReference type="InterPro" id="IPR036388">
    <property type="entry name" value="WH-like_DNA-bd_sf"/>
</dbReference>
<evidence type="ECO:0000256" key="9">
    <source>
        <dbReference type="SAM" id="Coils"/>
    </source>
</evidence>
<comment type="function">
    <text evidence="8">Component of the ESCRT-II complex (endosomal sorting complex required for transport II), which is required for multivesicular body (MVB) formation and sorting of endosomal cargo proteins into MVBs.</text>
</comment>
<evidence type="ECO:0000256" key="2">
    <source>
        <dbReference type="ARBA" id="ARBA00022448"/>
    </source>
</evidence>
<comment type="subcellular location">
    <subcellularLocation>
        <location evidence="8">Cytoplasm</location>
    </subcellularLocation>
    <subcellularLocation>
        <location evidence="8">Endosome</location>
    </subcellularLocation>
</comment>
<keyword evidence="4 7" id="KW-0863">Zinc-finger</keyword>